<dbReference type="Pfam" id="PF08695">
    <property type="entry name" value="Coa1"/>
    <property type="match status" value="1"/>
</dbReference>
<dbReference type="OrthoDB" id="10037790at2759"/>
<dbReference type="EMBL" id="JADDUC010000361">
    <property type="protein sequence ID" value="KAG0113977.1"/>
    <property type="molecule type" value="Genomic_DNA"/>
</dbReference>
<evidence type="ECO:0000256" key="1">
    <source>
        <dbReference type="SAM" id="Phobius"/>
    </source>
</evidence>
<evidence type="ECO:0000313" key="2">
    <source>
        <dbReference type="EMBL" id="KAG0113977.1"/>
    </source>
</evidence>
<protein>
    <submittedName>
        <fullName evidence="2">Cytochrome c oxidase assembly factor 1</fullName>
    </submittedName>
</protein>
<dbReference type="Proteomes" id="UP000618051">
    <property type="component" value="Unassembled WGS sequence"/>
</dbReference>
<dbReference type="PANTHER" id="PTHR47148:SF1">
    <property type="entry name" value="CYTOCHROME C OXIDASE ASSEMBLY FACTOR 1 HOMOLOG"/>
    <property type="match status" value="1"/>
</dbReference>
<evidence type="ECO:0000313" key="3">
    <source>
        <dbReference type="EMBL" id="KAI1242976.1"/>
    </source>
</evidence>
<dbReference type="EMBL" id="JADDUC020000001">
    <property type="protein sequence ID" value="KAI1242976.1"/>
    <property type="molecule type" value="Genomic_DNA"/>
</dbReference>
<proteinExistence type="predicted"/>
<accession>A0A835NE35</accession>
<keyword evidence="1" id="KW-0812">Transmembrane</keyword>
<keyword evidence="4" id="KW-1185">Reference proteome</keyword>
<dbReference type="AlphaFoldDB" id="A0A835NE35"/>
<feature type="transmembrane region" description="Helical" evidence="1">
    <location>
        <begin position="58"/>
        <end position="77"/>
    </location>
</feature>
<reference evidence="3 4" key="2">
    <citation type="journal article" date="2021" name="J. Hered.">
        <title>Feather Gene Expression Elucidates the Developmental Basis of Plumage Iridescence in African Starlings.</title>
        <authorList>
            <person name="Rubenstein D.R."/>
            <person name="Corvelo A."/>
            <person name="MacManes M.D."/>
            <person name="Maia R."/>
            <person name="Narzisi G."/>
            <person name="Rousaki A."/>
            <person name="Vandenabeele P."/>
            <person name="Shawkey M.D."/>
            <person name="Solomon J."/>
        </authorList>
    </citation>
    <scope>NUCLEOTIDE SEQUENCE [LARGE SCALE GENOMIC DNA]</scope>
    <source>
        <strain evidence="3">SS15</strain>
    </source>
</reference>
<sequence length="200" mass="22322">WNLDKSCQEGFLASLRLSDSNLEPQFWRSGSKRPVVSADCFTGQGGKMPASLRKLQQMAVFMGLFSGAGCIVMYNLMQKSFARTQYYQQALEQLNSNPDALEALGAPPLKVHNIRLTDGSNRVDTERARIKLPVSGRKSAGYLYINSEMDHSRQWCVLGEVSGEMGKKWKEKRDVTLKLRDGQSISVYHSPVESTAVQEG</sequence>
<dbReference type="InterPro" id="IPR014807">
    <property type="entry name" value="Coa1"/>
</dbReference>
<feature type="non-terminal residue" evidence="2">
    <location>
        <position position="1"/>
    </location>
</feature>
<comment type="caution">
    <text evidence="2">The sequence shown here is derived from an EMBL/GenBank/DDBJ whole genome shotgun (WGS) entry which is preliminary data.</text>
</comment>
<dbReference type="PANTHER" id="PTHR47148">
    <property type="entry name" value="CYTOCHROME C OXIDASE ASSEMBLY FACTOR 1 HOMOLOG"/>
    <property type="match status" value="1"/>
</dbReference>
<keyword evidence="1" id="KW-0472">Membrane</keyword>
<dbReference type="GO" id="GO:0005743">
    <property type="term" value="C:mitochondrial inner membrane"/>
    <property type="evidence" value="ECO:0007669"/>
    <property type="project" value="TreeGrafter"/>
</dbReference>
<dbReference type="GO" id="GO:0032981">
    <property type="term" value="P:mitochondrial respiratory chain complex I assembly"/>
    <property type="evidence" value="ECO:0007669"/>
    <property type="project" value="TreeGrafter"/>
</dbReference>
<dbReference type="GO" id="GO:0033617">
    <property type="term" value="P:mitochondrial respiratory chain complex IV assembly"/>
    <property type="evidence" value="ECO:0007669"/>
    <property type="project" value="TreeGrafter"/>
</dbReference>
<reference evidence="2" key="1">
    <citation type="submission" date="2020-10" db="EMBL/GenBank/DDBJ databases">
        <title>Feather gene expression reveals the developmental basis of iridescence in African starlings.</title>
        <authorList>
            <person name="Rubenstein D.R."/>
        </authorList>
    </citation>
    <scope>NUCLEOTIDE SEQUENCE</scope>
    <source>
        <strain evidence="2">SS15</strain>
        <tissue evidence="2">Liver</tissue>
    </source>
</reference>
<keyword evidence="1" id="KW-1133">Transmembrane helix</keyword>
<evidence type="ECO:0000313" key="4">
    <source>
        <dbReference type="Proteomes" id="UP000618051"/>
    </source>
</evidence>
<gene>
    <name evidence="3" type="ORF">IHE44_0000541</name>
    <name evidence="2" type="ORF">IHE44_009254</name>
</gene>
<name>A0A835NE35_9PASS</name>
<organism evidence="2">
    <name type="scientific">Lamprotornis superbus</name>
    <dbReference type="NCBI Taxonomy" id="245042"/>
    <lineage>
        <taxon>Eukaryota</taxon>
        <taxon>Metazoa</taxon>
        <taxon>Chordata</taxon>
        <taxon>Craniata</taxon>
        <taxon>Vertebrata</taxon>
        <taxon>Euteleostomi</taxon>
        <taxon>Archelosauria</taxon>
        <taxon>Archosauria</taxon>
        <taxon>Dinosauria</taxon>
        <taxon>Saurischia</taxon>
        <taxon>Theropoda</taxon>
        <taxon>Coelurosauria</taxon>
        <taxon>Aves</taxon>
        <taxon>Neognathae</taxon>
        <taxon>Neoaves</taxon>
        <taxon>Telluraves</taxon>
        <taxon>Australaves</taxon>
        <taxon>Passeriformes</taxon>
        <taxon>Sturnidae</taxon>
        <taxon>Lamprotornis</taxon>
    </lineage>
</organism>
<reference evidence="3" key="3">
    <citation type="submission" date="2022-01" db="EMBL/GenBank/DDBJ databases">
        <authorList>
            <person name="Rubenstein D.R."/>
        </authorList>
    </citation>
    <scope>NUCLEOTIDE SEQUENCE</scope>
    <source>
        <strain evidence="3">SS15</strain>
        <tissue evidence="3">Liver</tissue>
    </source>
</reference>